<keyword evidence="2" id="KW-1185">Reference proteome</keyword>
<proteinExistence type="predicted"/>
<reference evidence="3" key="1">
    <citation type="submission" date="2022-11" db="UniProtKB">
        <authorList>
            <consortium name="WormBaseParasite"/>
        </authorList>
    </citation>
    <scope>IDENTIFICATION</scope>
</reference>
<evidence type="ECO:0000313" key="3">
    <source>
        <dbReference type="WBParaSite" id="scf7180000423652.g11446"/>
    </source>
</evidence>
<organism evidence="2 3">
    <name type="scientific">Meloidogyne floridensis</name>
    <dbReference type="NCBI Taxonomy" id="298350"/>
    <lineage>
        <taxon>Eukaryota</taxon>
        <taxon>Metazoa</taxon>
        <taxon>Ecdysozoa</taxon>
        <taxon>Nematoda</taxon>
        <taxon>Chromadorea</taxon>
        <taxon>Rhabditida</taxon>
        <taxon>Tylenchina</taxon>
        <taxon>Tylenchomorpha</taxon>
        <taxon>Tylenchoidea</taxon>
        <taxon>Meloidogynidae</taxon>
        <taxon>Meloidogyninae</taxon>
        <taxon>Meloidogyne</taxon>
    </lineage>
</organism>
<evidence type="ECO:0000256" key="1">
    <source>
        <dbReference type="SAM" id="Phobius"/>
    </source>
</evidence>
<accession>A0A915P9W4</accession>
<sequence>MSLNNNFIIENIQDNKNISDDTKLFYLLSTEQGPKLALILPSVLLTLIAIIGIPLNAGIIYVSVRYR</sequence>
<dbReference type="WBParaSite" id="scf7180000423652.g11446">
    <property type="protein sequence ID" value="scf7180000423652.g11446"/>
    <property type="gene ID" value="scf7180000423652.g11446"/>
</dbReference>
<feature type="transmembrane region" description="Helical" evidence="1">
    <location>
        <begin position="36"/>
        <end position="64"/>
    </location>
</feature>
<protein>
    <submittedName>
        <fullName evidence="3">Uncharacterized protein</fullName>
    </submittedName>
</protein>
<keyword evidence="1" id="KW-1133">Transmembrane helix</keyword>
<name>A0A915P9W4_9BILA</name>
<dbReference type="Proteomes" id="UP000887560">
    <property type="component" value="Unplaced"/>
</dbReference>
<dbReference type="AlphaFoldDB" id="A0A915P9W4"/>
<keyword evidence="1" id="KW-0472">Membrane</keyword>
<evidence type="ECO:0000313" key="2">
    <source>
        <dbReference type="Proteomes" id="UP000887560"/>
    </source>
</evidence>
<keyword evidence="1" id="KW-0812">Transmembrane</keyword>